<sequence length="433" mass="48943">MSHTHDLDITIDQISKIEGHAEISVTVRNGEVTDVKLKINENKRFYTQAVRGKPFVSVPQLVSRICGTCSVAHLNGSIMALENGLGLSPSPQDQLLRELSMHGLMVRDHAMHLYFFCLPDEMNADSVMELAKTNHDLVHEAFHVKGAGNALSRLVLGRAVHGLFAQVGYYSQTPSKEQINEVIKELKENRDAALRLCEIFYNSKFEFERTTNFVSLVGERFDYLTGEIHSSLGLCISPQMYRKHLDHVVKPYSQASAYALEGKDYMTGALPRLNMIKDKLHPDTQKSCHEYLKVFPSKNIFHNNLAQAIEIVHGIDRSVEILETNEFKADTKPALIPKKSDGIGLLEAPRGNLYYLLSTDEQGHVTFADIITPSSQNQINMENDLRKLIRGNLDKSREEIEFEMEKLIRAYDPCFSCASHFLKVKWNGQKPAK</sequence>
<feature type="binding site" evidence="6">
    <location>
        <position position="414"/>
    </location>
    <ligand>
        <name>Ni(2+)</name>
        <dbReference type="ChEBI" id="CHEBI:49786"/>
    </ligand>
</feature>
<dbReference type="SUPFAM" id="SSF56762">
    <property type="entry name" value="HydB/Nqo4-like"/>
    <property type="match status" value="1"/>
</dbReference>
<dbReference type="EMBL" id="JAGVWC010000010">
    <property type="protein sequence ID" value="MBS3061698.1"/>
    <property type="molecule type" value="Genomic_DNA"/>
</dbReference>
<feature type="binding site" evidence="6">
    <location>
        <position position="69"/>
    </location>
    <ligand>
        <name>Ni(2+)</name>
        <dbReference type="ChEBI" id="CHEBI:49786"/>
    </ligand>
</feature>
<accession>A0A8T4L2Z8</accession>
<feature type="binding site" evidence="6">
    <location>
        <position position="420"/>
    </location>
    <ligand>
        <name>Mg(2+)</name>
        <dbReference type="ChEBI" id="CHEBI:18420"/>
    </ligand>
</feature>
<comment type="cofactor">
    <cofactor evidence="6">
        <name>Fe cation</name>
        <dbReference type="ChEBI" id="CHEBI:24875"/>
    </cofactor>
</comment>
<organism evidence="7 8">
    <name type="scientific">Candidatus Iainarchaeum sp</name>
    <dbReference type="NCBI Taxonomy" id="3101447"/>
    <lineage>
        <taxon>Archaea</taxon>
        <taxon>Candidatus Iainarchaeota</taxon>
        <taxon>Candidatus Iainarchaeia</taxon>
        <taxon>Candidatus Iainarchaeales</taxon>
        <taxon>Candidatus Iainarchaeaceae</taxon>
        <taxon>Candidatus Iainarchaeum</taxon>
    </lineage>
</organism>
<dbReference type="Gene3D" id="1.10.645.10">
    <property type="entry name" value="Cytochrome-c3 Hydrogenase, chain B"/>
    <property type="match status" value="1"/>
</dbReference>
<name>A0A8T4L2Z8_9ARCH</name>
<comment type="caution">
    <text evidence="7">The sequence shown here is derived from an EMBL/GenBank/DDBJ whole genome shotgun (WGS) entry which is preliminary data.</text>
</comment>
<evidence type="ECO:0000256" key="6">
    <source>
        <dbReference type="PIRSR" id="PIRSR601501-1"/>
    </source>
</evidence>
<evidence type="ECO:0000256" key="1">
    <source>
        <dbReference type="ARBA" id="ARBA00001967"/>
    </source>
</evidence>
<proteinExistence type="inferred from homology"/>
<keyword evidence="3 6" id="KW-0533">Nickel</keyword>
<feature type="binding site" evidence="6">
    <location>
        <position position="66"/>
    </location>
    <ligand>
        <name>Ni(2+)</name>
        <dbReference type="ChEBI" id="CHEBI:49786"/>
    </ligand>
</feature>
<comment type="cofactor">
    <cofactor evidence="1 6">
        <name>Ni(2+)</name>
        <dbReference type="ChEBI" id="CHEBI:49786"/>
    </cofactor>
</comment>
<dbReference type="InterPro" id="IPR029014">
    <property type="entry name" value="NiFe-Hase_large"/>
</dbReference>
<keyword evidence="6" id="KW-0408">Iron</keyword>
<keyword evidence="4 6" id="KW-0479">Metal-binding</keyword>
<dbReference type="Proteomes" id="UP000675968">
    <property type="component" value="Unassembled WGS sequence"/>
</dbReference>
<protein>
    <submittedName>
        <fullName evidence="7">Nickel-dependent hydrogenase large subunit</fullName>
    </submittedName>
</protein>
<evidence type="ECO:0000256" key="4">
    <source>
        <dbReference type="ARBA" id="ARBA00022723"/>
    </source>
</evidence>
<feature type="binding site" evidence="6">
    <location>
        <position position="370"/>
    </location>
    <ligand>
        <name>Mg(2+)</name>
        <dbReference type="ChEBI" id="CHEBI:18420"/>
    </ligand>
</feature>
<gene>
    <name evidence="7" type="ORF">J4215_03895</name>
</gene>
<feature type="binding site" evidence="6">
    <location>
        <position position="417"/>
    </location>
    <ligand>
        <name>Fe cation</name>
        <dbReference type="ChEBI" id="CHEBI:24875"/>
    </ligand>
</feature>
<dbReference type="AlphaFoldDB" id="A0A8T4L2Z8"/>
<evidence type="ECO:0000313" key="8">
    <source>
        <dbReference type="Proteomes" id="UP000675968"/>
    </source>
</evidence>
<evidence type="ECO:0000256" key="5">
    <source>
        <dbReference type="ARBA" id="ARBA00023002"/>
    </source>
</evidence>
<comment type="similarity">
    <text evidence="2">Belongs to the [NiFe]/[NiFeSe] hydrogenase large subunit family.</text>
</comment>
<dbReference type="InterPro" id="IPR001501">
    <property type="entry name" value="Ni-dep_hyd_lsu"/>
</dbReference>
<evidence type="ECO:0000256" key="3">
    <source>
        <dbReference type="ARBA" id="ARBA00022596"/>
    </source>
</evidence>
<dbReference type="GO" id="GO:0016151">
    <property type="term" value="F:nickel cation binding"/>
    <property type="evidence" value="ECO:0007669"/>
    <property type="project" value="InterPro"/>
</dbReference>
<reference evidence="7" key="2">
    <citation type="submission" date="2021-05" db="EMBL/GenBank/DDBJ databases">
        <title>Protein family content uncovers lineage relationships and bacterial pathway maintenance mechanisms in DPANN archaea.</title>
        <authorList>
            <person name="Castelle C.J."/>
            <person name="Meheust R."/>
            <person name="Jaffe A.L."/>
            <person name="Seitz K."/>
            <person name="Gong X."/>
            <person name="Baker B.J."/>
            <person name="Banfield J.F."/>
        </authorList>
    </citation>
    <scope>NUCLEOTIDE SEQUENCE</scope>
    <source>
        <strain evidence="7">RIFCSPLOWO2_01_FULL_AR10_48_17</strain>
    </source>
</reference>
<reference evidence="7" key="1">
    <citation type="submission" date="2021-03" db="EMBL/GenBank/DDBJ databases">
        <authorList>
            <person name="Jaffe A."/>
        </authorList>
    </citation>
    <scope>NUCLEOTIDE SEQUENCE</scope>
    <source>
        <strain evidence="7">RIFCSPLOWO2_01_FULL_AR10_48_17</strain>
    </source>
</reference>
<dbReference type="GO" id="GO:0016491">
    <property type="term" value="F:oxidoreductase activity"/>
    <property type="evidence" value="ECO:0007669"/>
    <property type="project" value="UniProtKB-KW"/>
</dbReference>
<dbReference type="PANTHER" id="PTHR43600">
    <property type="entry name" value="COENZYME F420 HYDROGENASE, SUBUNIT ALPHA"/>
    <property type="match status" value="1"/>
</dbReference>
<evidence type="ECO:0000256" key="2">
    <source>
        <dbReference type="ARBA" id="ARBA00009292"/>
    </source>
</evidence>
<evidence type="ECO:0000313" key="7">
    <source>
        <dbReference type="EMBL" id="MBS3061698.1"/>
    </source>
</evidence>
<dbReference type="PANTHER" id="PTHR43600:SF2">
    <property type="entry name" value="F420-NON-REDUCING HYDROGENASE VHU SUBUNIT A"/>
    <property type="match status" value="1"/>
</dbReference>
<feature type="binding site" evidence="6">
    <location>
        <position position="69"/>
    </location>
    <ligand>
        <name>Fe cation</name>
        <dbReference type="ChEBI" id="CHEBI:24875"/>
    </ligand>
</feature>
<keyword evidence="5" id="KW-0560">Oxidoreductase</keyword>
<keyword evidence="6" id="KW-0460">Magnesium</keyword>
<dbReference type="Pfam" id="PF00374">
    <property type="entry name" value="NiFeSe_Hases"/>
    <property type="match status" value="2"/>
</dbReference>